<dbReference type="InterPro" id="IPR051546">
    <property type="entry name" value="Aspartate_Ammonia-Lyase"/>
</dbReference>
<evidence type="ECO:0000256" key="1">
    <source>
        <dbReference type="ARBA" id="ARBA00023239"/>
    </source>
</evidence>
<feature type="domain" description="Fumarate lyase N-terminal" evidence="2">
    <location>
        <begin position="10"/>
        <end position="339"/>
    </location>
</feature>
<dbReference type="InterPro" id="IPR000362">
    <property type="entry name" value="Fumarate_lyase_fam"/>
</dbReference>
<dbReference type="FunFam" id="1.20.200.10:FF:000001">
    <property type="entry name" value="Fumarate hydratase, mitochondrial"/>
    <property type="match status" value="1"/>
</dbReference>
<gene>
    <name evidence="4" type="primary">aspA</name>
    <name evidence="4" type="ORF">CBF29_03090</name>
</gene>
<dbReference type="PROSITE" id="PS00163">
    <property type="entry name" value="FUMARATE_LYASES"/>
    <property type="match status" value="1"/>
</dbReference>
<dbReference type="PANTHER" id="PTHR42696">
    <property type="entry name" value="ASPARTATE AMMONIA-LYASE"/>
    <property type="match status" value="1"/>
</dbReference>
<dbReference type="GO" id="GO:0008797">
    <property type="term" value="F:aspartate ammonia-lyase activity"/>
    <property type="evidence" value="ECO:0007669"/>
    <property type="project" value="TreeGrafter"/>
</dbReference>
<dbReference type="Pfam" id="PF00206">
    <property type="entry name" value="Lyase_1"/>
    <property type="match status" value="1"/>
</dbReference>
<sequence>MSRIERDSVGELAVPKNSYYGVHSLRAKRNFDITGQAFSTDFIQSLAQVKKAAALANYRLGLLSEEKMTAITKAATEIIEGQFHDQFIVDPVQGGAGTSSNMNINEMIANRGIEILGGEKGDFSILHPIDDVNMGQSTNDVFPTAGKLTILKQIPLLLEQLEGLSRSFKNKSEEFKDVLKLGRTQLSDAVPLTLGQEFHAYYSVTERGIKRLKAAVFEMESINLGGTAIGTGITADPLLSETVLPILNDITGENLTIAEDLIDGTQNIDCYLVISNVLKTIALSLSKVANDIRLLSSGPRAGIGEIIIPSRQNGSSIMPGKINPVIPEVLTQCAFVVAGNDTTISMAVEAGQLELNAFEPVIFYKLLESFLLLTNGIHTFTVNCVDGIQADEVRCQENLERSTYLATVLSKTIGYTESADIAQESLETGMSIREVARKHGVKDEILDRLSYN</sequence>
<accession>A0A430B219</accession>
<protein>
    <submittedName>
        <fullName evidence="4">Aspartate ammonia-lyase</fullName>
    </submittedName>
</protein>
<dbReference type="InterPro" id="IPR018951">
    <property type="entry name" value="Fumarase_C_C"/>
</dbReference>
<dbReference type="GO" id="GO:0006531">
    <property type="term" value="P:aspartate metabolic process"/>
    <property type="evidence" value="ECO:0007669"/>
    <property type="project" value="TreeGrafter"/>
</dbReference>
<keyword evidence="5" id="KW-1185">Reference proteome</keyword>
<organism evidence="4 5">
    <name type="scientific">Vagococcus elongatus</name>
    <dbReference type="NCBI Taxonomy" id="180344"/>
    <lineage>
        <taxon>Bacteria</taxon>
        <taxon>Bacillati</taxon>
        <taxon>Bacillota</taxon>
        <taxon>Bacilli</taxon>
        <taxon>Lactobacillales</taxon>
        <taxon>Enterococcaceae</taxon>
        <taxon>Vagococcus</taxon>
    </lineage>
</organism>
<evidence type="ECO:0000259" key="2">
    <source>
        <dbReference type="Pfam" id="PF00206"/>
    </source>
</evidence>
<dbReference type="Pfam" id="PF10415">
    <property type="entry name" value="FumaraseC_C"/>
    <property type="match status" value="1"/>
</dbReference>
<keyword evidence="1 4" id="KW-0456">Lyase</keyword>
<dbReference type="NCBIfam" id="NF008909">
    <property type="entry name" value="PRK12273.1"/>
    <property type="match status" value="1"/>
</dbReference>
<evidence type="ECO:0000259" key="3">
    <source>
        <dbReference type="Pfam" id="PF10415"/>
    </source>
</evidence>
<dbReference type="InterPro" id="IPR020557">
    <property type="entry name" value="Fumarate_lyase_CS"/>
</dbReference>
<evidence type="ECO:0000313" key="5">
    <source>
        <dbReference type="Proteomes" id="UP000287605"/>
    </source>
</evidence>
<feature type="domain" description="Fumarase C C-terminal" evidence="3">
    <location>
        <begin position="405"/>
        <end position="448"/>
    </location>
</feature>
<dbReference type="AlphaFoldDB" id="A0A430B219"/>
<comment type="caution">
    <text evidence="4">The sequence shown here is derived from an EMBL/GenBank/DDBJ whole genome shotgun (WGS) entry which is preliminary data.</text>
</comment>
<dbReference type="GO" id="GO:0005829">
    <property type="term" value="C:cytosol"/>
    <property type="evidence" value="ECO:0007669"/>
    <property type="project" value="TreeGrafter"/>
</dbReference>
<dbReference type="RefSeq" id="WP_126807203.1">
    <property type="nucleotide sequence ID" value="NZ_NGKA01000003.1"/>
</dbReference>
<dbReference type="SUPFAM" id="SSF48557">
    <property type="entry name" value="L-aspartase-like"/>
    <property type="match status" value="1"/>
</dbReference>
<dbReference type="InterPro" id="IPR024083">
    <property type="entry name" value="Fumarase/histidase_N"/>
</dbReference>
<evidence type="ECO:0000313" key="4">
    <source>
        <dbReference type="EMBL" id="RSU14301.1"/>
    </source>
</evidence>
<name>A0A430B219_9ENTE</name>
<dbReference type="Gene3D" id="1.10.275.10">
    <property type="entry name" value="Fumarase/aspartase (N-terminal domain)"/>
    <property type="match status" value="1"/>
</dbReference>
<dbReference type="PRINTS" id="PR00149">
    <property type="entry name" value="FUMRATELYASE"/>
</dbReference>
<dbReference type="CDD" id="cd01357">
    <property type="entry name" value="Aspartase"/>
    <property type="match status" value="1"/>
</dbReference>
<dbReference type="PANTHER" id="PTHR42696:SF2">
    <property type="entry name" value="ASPARTATE AMMONIA-LYASE"/>
    <property type="match status" value="1"/>
</dbReference>
<dbReference type="EMBL" id="NGKA01000003">
    <property type="protein sequence ID" value="RSU14301.1"/>
    <property type="molecule type" value="Genomic_DNA"/>
</dbReference>
<dbReference type="FunFam" id="1.10.275.10:FF:000001">
    <property type="entry name" value="Fumarate hydratase, mitochondrial"/>
    <property type="match status" value="1"/>
</dbReference>
<dbReference type="Gene3D" id="1.20.200.10">
    <property type="entry name" value="Fumarase/aspartase (Central domain)"/>
    <property type="match status" value="1"/>
</dbReference>
<dbReference type="InterPro" id="IPR022761">
    <property type="entry name" value="Fumarate_lyase_N"/>
</dbReference>
<proteinExistence type="predicted"/>
<reference evidence="4 5" key="1">
    <citation type="submission" date="2017-05" db="EMBL/GenBank/DDBJ databases">
        <title>Vagococcus spp. assemblies.</title>
        <authorList>
            <person name="Gulvik C.A."/>
        </authorList>
    </citation>
    <scope>NUCLEOTIDE SEQUENCE [LARGE SCALE GENOMIC DNA]</scope>
    <source>
        <strain evidence="4 5">CCUG 51432</strain>
    </source>
</reference>
<dbReference type="InterPro" id="IPR008948">
    <property type="entry name" value="L-Aspartase-like"/>
</dbReference>
<dbReference type="GO" id="GO:0006099">
    <property type="term" value="P:tricarboxylic acid cycle"/>
    <property type="evidence" value="ECO:0007669"/>
    <property type="project" value="InterPro"/>
</dbReference>
<dbReference type="PRINTS" id="PR00145">
    <property type="entry name" value="ARGSUCLYASE"/>
</dbReference>
<dbReference type="Proteomes" id="UP000287605">
    <property type="component" value="Unassembled WGS sequence"/>
</dbReference>
<dbReference type="OrthoDB" id="9802809at2"/>
<dbReference type="Gene3D" id="1.10.40.30">
    <property type="entry name" value="Fumarase/aspartase (C-terminal domain)"/>
    <property type="match status" value="1"/>
</dbReference>